<evidence type="ECO:0000313" key="1">
    <source>
        <dbReference type="EMBL" id="MDQ4624884.1"/>
    </source>
</evidence>
<reference evidence="2 3" key="1">
    <citation type="submission" date="2021-03" db="EMBL/GenBank/DDBJ databases">
        <title>Draft genome sequence of Janthinobacterium sp. strain PLB02 isolated from infected primmorphs (Lubomirskia baicalensis).</title>
        <authorList>
            <person name="Chernogor L.I."/>
            <person name="Belikov S.I."/>
            <person name="Petrushin I.S."/>
        </authorList>
    </citation>
    <scope>NUCLEOTIDE SEQUENCE [LARGE SCALE GENOMIC DNA]</scope>
    <source>
        <strain evidence="2 3">PLB02</strain>
    </source>
</reference>
<name>A0AAJ4T886_9BURK</name>
<reference evidence="1 4" key="2">
    <citation type="submission" date="2023-08" db="EMBL/GenBank/DDBJ databases">
        <title>Draft genome sequence of Janthinobacterium lividum.</title>
        <authorList>
            <person name="Chun B.H."/>
            <person name="Lee Y."/>
        </authorList>
    </citation>
    <scope>NUCLEOTIDE SEQUENCE [LARGE SCALE GENOMIC DNA]</scope>
    <source>
        <strain evidence="1 4">AMJK</strain>
    </source>
</reference>
<evidence type="ECO:0000313" key="2">
    <source>
        <dbReference type="EMBL" id="QSX99454.1"/>
    </source>
</evidence>
<dbReference type="Proteomes" id="UP000662821">
    <property type="component" value="Chromosome"/>
</dbReference>
<accession>A0AAJ4T886</accession>
<evidence type="ECO:0000313" key="3">
    <source>
        <dbReference type="Proteomes" id="UP000662821"/>
    </source>
</evidence>
<keyword evidence="4" id="KW-1185">Reference proteome</keyword>
<proteinExistence type="predicted"/>
<dbReference type="Proteomes" id="UP001237592">
    <property type="component" value="Unassembled WGS sequence"/>
</dbReference>
<dbReference type="RefSeq" id="WP_167468613.1">
    <property type="nucleotide sequence ID" value="NZ_CBCRWJ010000005.1"/>
</dbReference>
<dbReference type="AlphaFoldDB" id="A0AAJ4T886"/>
<gene>
    <name evidence="2" type="ORF">J3P46_16790</name>
    <name evidence="1" type="ORF">RB624_03165</name>
</gene>
<dbReference type="EMBL" id="CP071520">
    <property type="protein sequence ID" value="QSX99454.1"/>
    <property type="molecule type" value="Genomic_DNA"/>
</dbReference>
<evidence type="ECO:0000313" key="4">
    <source>
        <dbReference type="Proteomes" id="UP001237592"/>
    </source>
</evidence>
<protein>
    <submittedName>
        <fullName evidence="2">Uncharacterized protein</fullName>
    </submittedName>
</protein>
<dbReference type="EMBL" id="JAVFKP010000001">
    <property type="protein sequence ID" value="MDQ4624884.1"/>
    <property type="molecule type" value="Genomic_DNA"/>
</dbReference>
<organism evidence="2 3">
    <name type="scientific">Janthinobacterium lividum</name>
    <dbReference type="NCBI Taxonomy" id="29581"/>
    <lineage>
        <taxon>Bacteria</taxon>
        <taxon>Pseudomonadati</taxon>
        <taxon>Pseudomonadota</taxon>
        <taxon>Betaproteobacteria</taxon>
        <taxon>Burkholderiales</taxon>
        <taxon>Oxalobacteraceae</taxon>
        <taxon>Janthinobacterium</taxon>
    </lineage>
</organism>
<sequence>MASQANAKGIFLDCISSPVHPENNCWWLAPEDTQNTGVRIQTFAQNQAAKHMFSNNEINRGELSLERMSPYKKCILPVRIRAQDRPASISCHACRSFARAAPPRASGLSL</sequence>